<evidence type="ECO:0000256" key="1">
    <source>
        <dbReference type="SAM" id="Phobius"/>
    </source>
</evidence>
<sequence>MADTNAARWARAKFTRSTLINAQAAKIAANRQRYAVVEKATGVPWDVIGVIHYRESSLNFAGVLHNGQKIIGTGKKTTLVPKGRGPFSTWEAAAIDALMNCHPHLGKNKDWSLANTLELLERYNGLGYRNRGLPSPYLWAGTDQYQKGKYVADGKFDPNHVDQQLGVAALLIKLREPAQTGGQPVPAAKPASPVALFVLLAGAIAAGAAWLWRRVFKK</sequence>
<reference evidence="2 3" key="1">
    <citation type="submission" date="2016-03" db="EMBL/GenBank/DDBJ databases">
        <title>Genome sequencing of Devosia sp. S37.</title>
        <authorList>
            <person name="Mohd Nor M."/>
        </authorList>
    </citation>
    <scope>NUCLEOTIDE SEQUENCE [LARGE SCALE GENOMIC DNA]</scope>
    <source>
        <strain evidence="2 3">S37</strain>
    </source>
</reference>
<organism evidence="2 3">
    <name type="scientific">Devosia elaeis</name>
    <dbReference type="NCBI Taxonomy" id="1770058"/>
    <lineage>
        <taxon>Bacteria</taxon>
        <taxon>Pseudomonadati</taxon>
        <taxon>Pseudomonadota</taxon>
        <taxon>Alphaproteobacteria</taxon>
        <taxon>Hyphomicrobiales</taxon>
        <taxon>Devosiaceae</taxon>
        <taxon>Devosia</taxon>
    </lineage>
</organism>
<evidence type="ECO:0000313" key="3">
    <source>
        <dbReference type="Proteomes" id="UP000078389"/>
    </source>
</evidence>
<keyword evidence="1" id="KW-0472">Membrane</keyword>
<keyword evidence="3" id="KW-1185">Reference proteome</keyword>
<keyword evidence="1" id="KW-1133">Transmembrane helix</keyword>
<keyword evidence="1" id="KW-0812">Transmembrane</keyword>
<dbReference type="STRING" id="1770058.A3840_18735"/>
<dbReference type="RefSeq" id="WP_067460735.1">
    <property type="nucleotide sequence ID" value="NZ_LVVY01000149.1"/>
</dbReference>
<protein>
    <submittedName>
        <fullName evidence="2">Uncharacterized protein</fullName>
    </submittedName>
</protein>
<dbReference type="OrthoDB" id="482757at2"/>
<dbReference type="EMBL" id="LVVY01000149">
    <property type="protein sequence ID" value="OAM73056.1"/>
    <property type="molecule type" value="Genomic_DNA"/>
</dbReference>
<name>A0A178HM49_9HYPH</name>
<proteinExistence type="predicted"/>
<dbReference type="Proteomes" id="UP000078389">
    <property type="component" value="Unassembled WGS sequence"/>
</dbReference>
<evidence type="ECO:0000313" key="2">
    <source>
        <dbReference type="EMBL" id="OAM73056.1"/>
    </source>
</evidence>
<gene>
    <name evidence="2" type="ORF">A3840_18735</name>
</gene>
<dbReference type="AlphaFoldDB" id="A0A178HM49"/>
<comment type="caution">
    <text evidence="2">The sequence shown here is derived from an EMBL/GenBank/DDBJ whole genome shotgun (WGS) entry which is preliminary data.</text>
</comment>
<accession>A0A178HM49</accession>
<feature type="transmembrane region" description="Helical" evidence="1">
    <location>
        <begin position="194"/>
        <end position="212"/>
    </location>
</feature>